<proteinExistence type="predicted"/>
<keyword evidence="3" id="KW-1185">Reference proteome</keyword>
<dbReference type="InterPro" id="IPR037950">
    <property type="entry name" value="PgdA-like"/>
</dbReference>
<dbReference type="GO" id="GO:0016810">
    <property type="term" value="F:hydrolase activity, acting on carbon-nitrogen (but not peptide) bonds"/>
    <property type="evidence" value="ECO:0007669"/>
    <property type="project" value="InterPro"/>
</dbReference>
<feature type="domain" description="NodB homology" evidence="1">
    <location>
        <begin position="29"/>
        <end position="230"/>
    </location>
</feature>
<reference evidence="2 3" key="1">
    <citation type="submission" date="2019-04" db="EMBL/GenBank/DDBJ databases">
        <title>High contiguity whole genome sequence and gene annotation resource for two Venturia nashicola isolates.</title>
        <authorList>
            <person name="Prokchorchik M."/>
            <person name="Won K."/>
            <person name="Lee Y."/>
            <person name="Choi E.D."/>
            <person name="Segonzac C."/>
            <person name="Sohn K.H."/>
        </authorList>
    </citation>
    <scope>NUCLEOTIDE SEQUENCE [LARGE SCALE GENOMIC DNA]</scope>
    <source>
        <strain evidence="2 3">PRI2</strain>
    </source>
</reference>
<dbReference type="Gene3D" id="3.20.20.370">
    <property type="entry name" value="Glycoside hydrolase/deacetylase"/>
    <property type="match status" value="1"/>
</dbReference>
<accession>A0A4Z1P7R3</accession>
<protein>
    <submittedName>
        <fullName evidence="2">Glycoside hydrolase/deacetylase</fullName>
    </submittedName>
</protein>
<dbReference type="CDD" id="cd10938">
    <property type="entry name" value="CE4_HpPgdA_like"/>
    <property type="match status" value="1"/>
</dbReference>
<dbReference type="PANTHER" id="PTHR47561:SF1">
    <property type="entry name" value="POLYSACCHARIDE DEACETYLASE FAMILY PROTEIN (AFU_ORTHOLOGUE AFUA_6G05030)"/>
    <property type="match status" value="1"/>
</dbReference>
<keyword evidence="2" id="KW-0378">Hydrolase</keyword>
<dbReference type="AlphaFoldDB" id="A0A4Z1P7R3"/>
<organism evidence="2 3">
    <name type="scientific">Venturia nashicola</name>
    <dbReference type="NCBI Taxonomy" id="86259"/>
    <lineage>
        <taxon>Eukaryota</taxon>
        <taxon>Fungi</taxon>
        <taxon>Dikarya</taxon>
        <taxon>Ascomycota</taxon>
        <taxon>Pezizomycotina</taxon>
        <taxon>Dothideomycetes</taxon>
        <taxon>Pleosporomycetidae</taxon>
        <taxon>Venturiales</taxon>
        <taxon>Venturiaceae</taxon>
        <taxon>Venturia</taxon>
    </lineage>
</organism>
<dbReference type="PROSITE" id="PS51677">
    <property type="entry name" value="NODB"/>
    <property type="match status" value="1"/>
</dbReference>
<gene>
    <name evidence="2" type="ORF">E6O75_ATG09904</name>
</gene>
<evidence type="ECO:0000313" key="2">
    <source>
        <dbReference type="EMBL" id="TID17138.1"/>
    </source>
</evidence>
<sequence length="333" mass="38046">MGKKRVLVGYGVDIDAVAGWLGSYGGEDSSNDISRGLFAGTIGTRRLLSLFHKNNIKATWFIPGHSLETFPEECALIRDSGHEIGLHGYSHENPNDMTLEQQRDVLDKTYKLLTEFCHGKPPRGSVAPWWETSKEGAELLLSYGIEYDHSMSHQDHEAYWLRTDDRWTKMTEADLDQFSDYTQKAETWMKPLVKGQETGLVEIPASWYIDDLPPMMFIKNAPNSHGWVNPRDVMDIWKDHFDCMPSLPDPNAPSNTADFYREYDEFIFPMTIHPDVSGRPHVLLMHERMIEHINSHEGVEWVTFAEMCDDFKSKNTPVEGAMMPAPPGEILKK</sequence>
<dbReference type="Pfam" id="PF01522">
    <property type="entry name" value="Polysacc_deac_1"/>
    <property type="match status" value="1"/>
</dbReference>
<dbReference type="GO" id="GO:0005975">
    <property type="term" value="P:carbohydrate metabolic process"/>
    <property type="evidence" value="ECO:0007669"/>
    <property type="project" value="InterPro"/>
</dbReference>
<evidence type="ECO:0000259" key="1">
    <source>
        <dbReference type="PROSITE" id="PS51677"/>
    </source>
</evidence>
<evidence type="ECO:0000313" key="3">
    <source>
        <dbReference type="Proteomes" id="UP000298493"/>
    </source>
</evidence>
<dbReference type="EMBL" id="SNSC02000017">
    <property type="protein sequence ID" value="TID17138.1"/>
    <property type="molecule type" value="Genomic_DNA"/>
</dbReference>
<dbReference type="SUPFAM" id="SSF88713">
    <property type="entry name" value="Glycoside hydrolase/deacetylase"/>
    <property type="match status" value="1"/>
</dbReference>
<dbReference type="InterPro" id="IPR002509">
    <property type="entry name" value="NODB_dom"/>
</dbReference>
<dbReference type="InterPro" id="IPR011330">
    <property type="entry name" value="Glyco_hydro/deAcase_b/a-brl"/>
</dbReference>
<name>A0A4Z1P7R3_9PEZI</name>
<dbReference type="Proteomes" id="UP000298493">
    <property type="component" value="Unassembled WGS sequence"/>
</dbReference>
<dbReference type="PANTHER" id="PTHR47561">
    <property type="entry name" value="POLYSACCHARIDE DEACETYLASE FAMILY PROTEIN (AFU_ORTHOLOGUE AFUA_6G05030)"/>
    <property type="match status" value="1"/>
</dbReference>
<comment type="caution">
    <text evidence="2">The sequence shown here is derived from an EMBL/GenBank/DDBJ whole genome shotgun (WGS) entry which is preliminary data.</text>
</comment>